<reference evidence="1" key="1">
    <citation type="submission" date="2021-02" db="EMBL/GenBank/DDBJ databases">
        <authorList>
            <person name="Nowell W R."/>
        </authorList>
    </citation>
    <scope>NUCLEOTIDE SEQUENCE</scope>
</reference>
<evidence type="ECO:0000313" key="2">
    <source>
        <dbReference type="Proteomes" id="UP000663866"/>
    </source>
</evidence>
<dbReference type="Proteomes" id="UP000663866">
    <property type="component" value="Unassembled WGS sequence"/>
</dbReference>
<protein>
    <submittedName>
        <fullName evidence="1">Uncharacterized protein</fullName>
    </submittedName>
</protein>
<dbReference type="EMBL" id="CAJOBG010026103">
    <property type="protein sequence ID" value="CAF4341663.1"/>
    <property type="molecule type" value="Genomic_DNA"/>
</dbReference>
<sequence length="20" mass="2411">MWSNVWLKNSKYRRAIGSIT</sequence>
<organism evidence="1 2">
    <name type="scientific">Rotaria magnacalcarata</name>
    <dbReference type="NCBI Taxonomy" id="392030"/>
    <lineage>
        <taxon>Eukaryota</taxon>
        <taxon>Metazoa</taxon>
        <taxon>Spiralia</taxon>
        <taxon>Gnathifera</taxon>
        <taxon>Rotifera</taxon>
        <taxon>Eurotatoria</taxon>
        <taxon>Bdelloidea</taxon>
        <taxon>Philodinida</taxon>
        <taxon>Philodinidae</taxon>
        <taxon>Rotaria</taxon>
    </lineage>
</organism>
<feature type="non-terminal residue" evidence="1">
    <location>
        <position position="1"/>
    </location>
</feature>
<dbReference type="AlphaFoldDB" id="A0A820KGE6"/>
<evidence type="ECO:0000313" key="1">
    <source>
        <dbReference type="EMBL" id="CAF4341663.1"/>
    </source>
</evidence>
<name>A0A820KGE6_9BILA</name>
<proteinExistence type="predicted"/>
<accession>A0A820KGE6</accession>
<gene>
    <name evidence="1" type="ORF">OVN521_LOCUS32637</name>
</gene>
<keyword evidence="2" id="KW-1185">Reference proteome</keyword>
<comment type="caution">
    <text evidence="1">The sequence shown here is derived from an EMBL/GenBank/DDBJ whole genome shotgun (WGS) entry which is preliminary data.</text>
</comment>